<dbReference type="AlphaFoldDB" id="A0A813IZN3"/>
<dbReference type="Proteomes" id="UP000626109">
    <property type="component" value="Unassembled WGS sequence"/>
</dbReference>
<feature type="non-terminal residue" evidence="3">
    <location>
        <position position="1"/>
    </location>
</feature>
<reference evidence="3" key="1">
    <citation type="submission" date="2021-02" db="EMBL/GenBank/DDBJ databases">
        <authorList>
            <person name="Dougan E. K."/>
            <person name="Rhodes N."/>
            <person name="Thang M."/>
            <person name="Chan C."/>
        </authorList>
    </citation>
    <scope>NUCLEOTIDE SEQUENCE</scope>
</reference>
<gene>
    <name evidence="3" type="ORF">PGLA2088_LOCUS14141</name>
</gene>
<accession>A0A813IZN3</accession>
<feature type="transmembrane region" description="Helical" evidence="2">
    <location>
        <begin position="48"/>
        <end position="69"/>
    </location>
</feature>
<dbReference type="EMBL" id="CAJNNW010017182">
    <property type="protein sequence ID" value="CAE8660426.1"/>
    <property type="molecule type" value="Genomic_DNA"/>
</dbReference>
<feature type="region of interest" description="Disordered" evidence="1">
    <location>
        <begin position="155"/>
        <end position="175"/>
    </location>
</feature>
<feature type="compositionally biased region" description="Acidic residues" evidence="1">
    <location>
        <begin position="166"/>
        <end position="175"/>
    </location>
</feature>
<evidence type="ECO:0000256" key="1">
    <source>
        <dbReference type="SAM" id="MobiDB-lite"/>
    </source>
</evidence>
<comment type="caution">
    <text evidence="3">The sequence shown here is derived from an EMBL/GenBank/DDBJ whole genome shotgun (WGS) entry which is preliminary data.</text>
</comment>
<keyword evidence="2" id="KW-1133">Transmembrane helix</keyword>
<sequence length="175" mass="19519">AMDPSKVVKALLETTEGAWDFINADNIWPYYDRTVHGIFCRHLPRTMALVWLVTSIVGLIFCPILTLMVSNHLSIEEEQAQGKFGKNWSDAALGRASFVADTSASVESRLNSLVPREQALVLKRLLHSRDAEVTSRLEELSDDADSDQQNIWSKLHSSTFLPTGPEDQDSSESDT</sequence>
<name>A0A813IZN3_POLGL</name>
<organism evidence="3 4">
    <name type="scientific">Polarella glacialis</name>
    <name type="common">Dinoflagellate</name>
    <dbReference type="NCBI Taxonomy" id="89957"/>
    <lineage>
        <taxon>Eukaryota</taxon>
        <taxon>Sar</taxon>
        <taxon>Alveolata</taxon>
        <taxon>Dinophyceae</taxon>
        <taxon>Suessiales</taxon>
        <taxon>Suessiaceae</taxon>
        <taxon>Polarella</taxon>
    </lineage>
</organism>
<proteinExistence type="predicted"/>
<evidence type="ECO:0000256" key="2">
    <source>
        <dbReference type="SAM" id="Phobius"/>
    </source>
</evidence>
<evidence type="ECO:0000313" key="3">
    <source>
        <dbReference type="EMBL" id="CAE8660426.1"/>
    </source>
</evidence>
<keyword evidence="2" id="KW-0472">Membrane</keyword>
<keyword evidence="2" id="KW-0812">Transmembrane</keyword>
<evidence type="ECO:0000313" key="4">
    <source>
        <dbReference type="Proteomes" id="UP000626109"/>
    </source>
</evidence>
<protein>
    <submittedName>
        <fullName evidence="3">Uncharacterized protein</fullName>
    </submittedName>
</protein>